<dbReference type="GO" id="GO:0051536">
    <property type="term" value="F:iron-sulfur cluster binding"/>
    <property type="evidence" value="ECO:0007669"/>
    <property type="project" value="UniProtKB-KW"/>
</dbReference>
<dbReference type="PANTHER" id="PTHR43273">
    <property type="entry name" value="ANAEROBIC SULFATASE-MATURATING ENZYME HOMOLOG ASLB-RELATED"/>
    <property type="match status" value="1"/>
</dbReference>
<dbReference type="AlphaFoldDB" id="A0A239HYX3"/>
<dbReference type="Proteomes" id="UP000198415">
    <property type="component" value="Unassembled WGS sequence"/>
</dbReference>
<dbReference type="InterPro" id="IPR023867">
    <property type="entry name" value="Sulphatase_maturase_rSAM"/>
</dbReference>
<feature type="domain" description="Radical SAM core" evidence="5">
    <location>
        <begin position="86"/>
        <end position="320"/>
    </location>
</feature>
<proteinExistence type="predicted"/>
<dbReference type="CDD" id="cd01335">
    <property type="entry name" value="Radical_SAM"/>
    <property type="match status" value="1"/>
</dbReference>
<dbReference type="PROSITE" id="PS51918">
    <property type="entry name" value="RADICAL_SAM"/>
    <property type="match status" value="1"/>
</dbReference>
<dbReference type="SUPFAM" id="SSF102114">
    <property type="entry name" value="Radical SAM enzymes"/>
    <property type="match status" value="1"/>
</dbReference>
<evidence type="ECO:0000259" key="5">
    <source>
        <dbReference type="PROSITE" id="PS51918"/>
    </source>
</evidence>
<dbReference type="EMBL" id="FZNR01000026">
    <property type="protein sequence ID" value="SNS86525.1"/>
    <property type="molecule type" value="Genomic_DNA"/>
</dbReference>
<dbReference type="InterPro" id="IPR007197">
    <property type="entry name" value="rSAM"/>
</dbReference>
<dbReference type="RefSeq" id="WP_089298337.1">
    <property type="nucleotide sequence ID" value="NZ_BOMU01000106.1"/>
</dbReference>
<evidence type="ECO:0000313" key="6">
    <source>
        <dbReference type="EMBL" id="SNS86525.1"/>
    </source>
</evidence>
<keyword evidence="2" id="KW-0479">Metal-binding</keyword>
<evidence type="ECO:0000256" key="2">
    <source>
        <dbReference type="ARBA" id="ARBA00022723"/>
    </source>
</evidence>
<evidence type="ECO:0000256" key="4">
    <source>
        <dbReference type="ARBA" id="ARBA00023014"/>
    </source>
</evidence>
<organism evidence="6 7">
    <name type="scientific">Actinoplanes regularis</name>
    <dbReference type="NCBI Taxonomy" id="52697"/>
    <lineage>
        <taxon>Bacteria</taxon>
        <taxon>Bacillati</taxon>
        <taxon>Actinomycetota</taxon>
        <taxon>Actinomycetes</taxon>
        <taxon>Micromonosporales</taxon>
        <taxon>Micromonosporaceae</taxon>
        <taxon>Actinoplanes</taxon>
    </lineage>
</organism>
<dbReference type="GO" id="GO:0046872">
    <property type="term" value="F:metal ion binding"/>
    <property type="evidence" value="ECO:0007669"/>
    <property type="project" value="UniProtKB-KW"/>
</dbReference>
<dbReference type="InterPro" id="IPR013785">
    <property type="entry name" value="Aldolase_TIM"/>
</dbReference>
<protein>
    <submittedName>
        <fullName evidence="6">Radical SAM additional 4Fe4S-binding SPASM domain-containing protein</fullName>
    </submittedName>
</protein>
<keyword evidence="3" id="KW-0408">Iron</keyword>
<dbReference type="OrthoDB" id="9782387at2"/>
<sequence length="450" mass="48085">MTGLRISDYAMFVPVRDHAVVLALNTCYGTVVELSEETYGRLGEPAGLPADVLSSLADGWIVTALSPEAERDAFARELHRRGRAALDAPPRVYLMPSYDCNLKCVYCFQHGIRRTTPSVTMSESVALAALDHAVAVLGDHPREVTLYGGEALSPDNRAVVEFLCRAARERGIRLMASTHAWNLDRYEDLLGPAGIEAIHVTVDGPAATHDRLRVGPRGARTYETIMRHIGLALGRGTRVRMRVNVNHRVLEELGTLRDELAAGGLLGNPLFSAYLAPMFDTKAHVDAGNTVLSRSLVGEAALAARLGGSTELATAFCGYPPTYDRVAAALAAIPPLPAVGNCCYGTPTVVLDPRGDVYPCVFLAGETRFAAGSYLGGGFEPERSSGWVGEGTGRCGETGCKFALYCGGGSPYDSFARQGSTQPRSCDCGDFKDTFAGYAAAAYRRRVAAD</sequence>
<dbReference type="Gene3D" id="3.20.20.70">
    <property type="entry name" value="Aldolase class I"/>
    <property type="match status" value="1"/>
</dbReference>
<keyword evidence="4" id="KW-0411">Iron-sulfur</keyword>
<evidence type="ECO:0000256" key="3">
    <source>
        <dbReference type="ARBA" id="ARBA00023004"/>
    </source>
</evidence>
<dbReference type="InterPro" id="IPR058240">
    <property type="entry name" value="rSAM_sf"/>
</dbReference>
<dbReference type="Pfam" id="PF04055">
    <property type="entry name" value="Radical_SAM"/>
    <property type="match status" value="1"/>
</dbReference>
<evidence type="ECO:0000256" key="1">
    <source>
        <dbReference type="ARBA" id="ARBA00022691"/>
    </source>
</evidence>
<dbReference type="PANTHER" id="PTHR43273:SF8">
    <property type="entry name" value="RADICAL SAM DOMAIN PROTEIN"/>
    <property type="match status" value="1"/>
</dbReference>
<evidence type="ECO:0000313" key="7">
    <source>
        <dbReference type="Proteomes" id="UP000198415"/>
    </source>
</evidence>
<reference evidence="6 7" key="1">
    <citation type="submission" date="2017-06" db="EMBL/GenBank/DDBJ databases">
        <authorList>
            <person name="Kim H.J."/>
            <person name="Triplett B.A."/>
        </authorList>
    </citation>
    <scope>NUCLEOTIDE SEQUENCE [LARGE SCALE GENOMIC DNA]</scope>
    <source>
        <strain evidence="6 7">DSM 43151</strain>
    </source>
</reference>
<dbReference type="SFLD" id="SFLDG01067">
    <property type="entry name" value="SPASM/twitch_domain_containing"/>
    <property type="match status" value="1"/>
</dbReference>
<gene>
    <name evidence="6" type="ORF">SAMN06264365_126102</name>
</gene>
<name>A0A239HYX3_9ACTN</name>
<dbReference type="SFLD" id="SFLDS00029">
    <property type="entry name" value="Radical_SAM"/>
    <property type="match status" value="1"/>
</dbReference>
<dbReference type="GO" id="GO:0016491">
    <property type="term" value="F:oxidoreductase activity"/>
    <property type="evidence" value="ECO:0007669"/>
    <property type="project" value="InterPro"/>
</dbReference>
<keyword evidence="1" id="KW-0949">S-adenosyl-L-methionine</keyword>
<keyword evidence="7" id="KW-1185">Reference proteome</keyword>
<accession>A0A239HYX3</accession>